<reference evidence="2 3" key="1">
    <citation type="submission" date="2020-11" db="EMBL/GenBank/DDBJ databases">
        <authorList>
            <person name="Wallbank WR R."/>
            <person name="Pardo Diaz C."/>
            <person name="Kozak K."/>
            <person name="Martin S."/>
            <person name="Jiggins C."/>
            <person name="Moest M."/>
            <person name="Warren A I."/>
            <person name="Generalovic N T."/>
            <person name="Byers J.R.P. K."/>
            <person name="Montejo-Kovacevich G."/>
            <person name="Yen C E."/>
        </authorList>
    </citation>
    <scope>NUCLEOTIDE SEQUENCE [LARGE SCALE GENOMIC DNA]</scope>
</reference>
<proteinExistence type="predicted"/>
<dbReference type="Proteomes" id="UP000594454">
    <property type="component" value="Chromosome 1"/>
</dbReference>
<dbReference type="InParanoid" id="A0A7R8UDR7"/>
<name>A0A7R8UDR7_HERIL</name>
<dbReference type="AlphaFoldDB" id="A0A7R8UDR7"/>
<dbReference type="EMBL" id="LR899009">
    <property type="protein sequence ID" value="CAD7078819.1"/>
    <property type="molecule type" value="Genomic_DNA"/>
</dbReference>
<sequence length="67" mass="7792">MSDINYNPAPNPRKDHNQHTNLLELSQRMQNVEISPQIALEKQLQEESYSQEGQDLIDHISNEFSDI</sequence>
<evidence type="ECO:0000313" key="2">
    <source>
        <dbReference type="EMBL" id="CAD7078819.1"/>
    </source>
</evidence>
<organism evidence="2 3">
    <name type="scientific">Hermetia illucens</name>
    <name type="common">Black soldier fly</name>
    <dbReference type="NCBI Taxonomy" id="343691"/>
    <lineage>
        <taxon>Eukaryota</taxon>
        <taxon>Metazoa</taxon>
        <taxon>Ecdysozoa</taxon>
        <taxon>Arthropoda</taxon>
        <taxon>Hexapoda</taxon>
        <taxon>Insecta</taxon>
        <taxon>Pterygota</taxon>
        <taxon>Neoptera</taxon>
        <taxon>Endopterygota</taxon>
        <taxon>Diptera</taxon>
        <taxon>Brachycera</taxon>
        <taxon>Stratiomyomorpha</taxon>
        <taxon>Stratiomyidae</taxon>
        <taxon>Hermetiinae</taxon>
        <taxon>Hermetia</taxon>
    </lineage>
</organism>
<evidence type="ECO:0000256" key="1">
    <source>
        <dbReference type="SAM" id="MobiDB-lite"/>
    </source>
</evidence>
<keyword evidence="3" id="KW-1185">Reference proteome</keyword>
<accession>A0A7R8UDR7</accession>
<protein>
    <submittedName>
        <fullName evidence="2">Uncharacterized protein</fullName>
    </submittedName>
</protein>
<gene>
    <name evidence="2" type="ORF">HERILL_LOCUS2068</name>
</gene>
<feature type="region of interest" description="Disordered" evidence="1">
    <location>
        <begin position="1"/>
        <end position="20"/>
    </location>
</feature>
<evidence type="ECO:0000313" key="3">
    <source>
        <dbReference type="Proteomes" id="UP000594454"/>
    </source>
</evidence>